<dbReference type="InterPro" id="IPR002575">
    <property type="entry name" value="Aminoglycoside_PTrfase"/>
</dbReference>
<dbReference type="InterPro" id="IPR011009">
    <property type="entry name" value="Kinase-like_dom_sf"/>
</dbReference>
<dbReference type="Proteomes" id="UP000053958">
    <property type="component" value="Unassembled WGS sequence"/>
</dbReference>
<dbReference type="GO" id="GO:0005739">
    <property type="term" value="C:mitochondrion"/>
    <property type="evidence" value="ECO:0007669"/>
    <property type="project" value="UniProtKB-SubCell"/>
</dbReference>
<dbReference type="GeneID" id="25314751"/>
<evidence type="ECO:0000313" key="8">
    <source>
        <dbReference type="EMBL" id="KKA23561.1"/>
    </source>
</evidence>
<dbReference type="SUPFAM" id="SSF56112">
    <property type="entry name" value="Protein kinase-like (PK-like)"/>
    <property type="match status" value="1"/>
</dbReference>
<protein>
    <recommendedName>
        <fullName evidence="3">Altered inheritance of mitochondria protein 9, mitochondrial</fullName>
    </recommendedName>
    <alternativeName>
        <fullName evidence="6">Found in mitochondrial proteome protein 29</fullName>
    </alternativeName>
</protein>
<sequence>MIVANLGHVPGVNGLLATLQTLELLLWDLISCSHDQAAATRGHLGTASTPAPTKYQLPASCAGTEQIMLKQAFSRSLLRPKPRHSSPRLLPRWRWAGSLPLNSISVTPRRTLHLTMSVNAPATAGNTVVRAREPDDLFRYTSGRWLIDEESQLAQRYVKFNIDNLCRLAASLFSEETKCVRVDKIEGNYNKALLLTMNDGNEVIAKIPCPNAGPPWYTTASEVATLKFLQSCMTIRVPKVLAWSADSENAVGAEYIIMEKIPGVALSERWETMNTMQHYKIIERIVEMEKELGSLEFPAYGSLYLRDSVSDRFRCYPLPPALDPDGLFCIGPALKRGLEREGSNMSLDMGPWTSLTDFALSIPRRELNFVANSPAEIQRDLNLFSENQSVDEYRALLEKASSILPAVSRHPRVAEVSGPVLWHTDLHLGNIFVSSDDPTIIEGIIDWQSSRLYPLFIQARFPDFLRPPKDYTPGTQVPTLPENFDELSPEQQEEAKTNQELATRSKYYEMLTLGNNRHVYHAMELDRRLWEPFTCCQLFFNGSMVPLRSSLIRISEDWAGLGLAGDCPFAFTKEELEKHKEQMPEYEDRVILWDVAKSQLCTDDAGWVPVERWEITSKRNKELFDMFVESLGQEGVSPEVATKKWPFPPGV</sequence>
<evidence type="ECO:0000256" key="2">
    <source>
        <dbReference type="ARBA" id="ARBA00005543"/>
    </source>
</evidence>
<name>A0A0F4Z0E4_RASE3</name>
<comment type="subcellular location">
    <subcellularLocation>
        <location evidence="1">Mitochondrion</location>
    </subcellularLocation>
</comment>
<dbReference type="Gene3D" id="3.90.1200.10">
    <property type="match status" value="1"/>
</dbReference>
<evidence type="ECO:0000259" key="7">
    <source>
        <dbReference type="Pfam" id="PF01636"/>
    </source>
</evidence>
<dbReference type="InterPro" id="IPR051035">
    <property type="entry name" value="Mito_inheritance_9"/>
</dbReference>
<comment type="similarity">
    <text evidence="2">Belongs to the AIM9 family.</text>
</comment>
<gene>
    <name evidence="8" type="ORF">T310_2400</name>
</gene>
<evidence type="ECO:0000256" key="6">
    <source>
        <dbReference type="ARBA" id="ARBA00031849"/>
    </source>
</evidence>
<proteinExistence type="inferred from homology"/>
<comment type="caution">
    <text evidence="8">The sequence shown here is derived from an EMBL/GenBank/DDBJ whole genome shotgun (WGS) entry which is preliminary data.</text>
</comment>
<evidence type="ECO:0000256" key="3">
    <source>
        <dbReference type="ARBA" id="ARBA00016197"/>
    </source>
</evidence>
<dbReference type="PANTHER" id="PTHR36091:SF1">
    <property type="entry name" value="ALTERED INHERITANCE OF MITOCHONDRIA PROTEIN 9, MITOCHONDRIAL"/>
    <property type="match status" value="1"/>
</dbReference>
<organism evidence="8 9">
    <name type="scientific">Rasamsonia emersonii (strain ATCC 16479 / CBS 393.64 / IMI 116815)</name>
    <dbReference type="NCBI Taxonomy" id="1408163"/>
    <lineage>
        <taxon>Eukaryota</taxon>
        <taxon>Fungi</taxon>
        <taxon>Dikarya</taxon>
        <taxon>Ascomycota</taxon>
        <taxon>Pezizomycotina</taxon>
        <taxon>Eurotiomycetes</taxon>
        <taxon>Eurotiomycetidae</taxon>
        <taxon>Eurotiales</taxon>
        <taxon>Trichocomaceae</taxon>
        <taxon>Rasamsonia</taxon>
    </lineage>
</organism>
<evidence type="ECO:0000256" key="1">
    <source>
        <dbReference type="ARBA" id="ARBA00004173"/>
    </source>
</evidence>
<keyword evidence="9" id="KW-1185">Reference proteome</keyword>
<evidence type="ECO:0000256" key="4">
    <source>
        <dbReference type="ARBA" id="ARBA00022946"/>
    </source>
</evidence>
<dbReference type="AlphaFoldDB" id="A0A0F4Z0E4"/>
<keyword evidence="5" id="KW-0496">Mitochondrion</keyword>
<evidence type="ECO:0000256" key="5">
    <source>
        <dbReference type="ARBA" id="ARBA00023128"/>
    </source>
</evidence>
<dbReference type="EMBL" id="LASV01000096">
    <property type="protein sequence ID" value="KKA23561.1"/>
    <property type="molecule type" value="Genomic_DNA"/>
</dbReference>
<feature type="domain" description="Aminoglycoside phosphotransferase" evidence="7">
    <location>
        <begin position="218"/>
        <end position="455"/>
    </location>
</feature>
<reference evidence="8 9" key="1">
    <citation type="submission" date="2015-04" db="EMBL/GenBank/DDBJ databases">
        <authorList>
            <person name="Heijne W.H."/>
            <person name="Fedorova N.D."/>
            <person name="Nierman W.C."/>
            <person name="Vollebregt A.W."/>
            <person name="Zhao Z."/>
            <person name="Wu L."/>
            <person name="Kumar M."/>
            <person name="Stam H."/>
            <person name="van den Berg M.A."/>
            <person name="Pel H.J."/>
        </authorList>
    </citation>
    <scope>NUCLEOTIDE SEQUENCE [LARGE SCALE GENOMIC DNA]</scope>
    <source>
        <strain evidence="8 9">CBS 393.64</strain>
    </source>
</reference>
<dbReference type="STRING" id="1408163.A0A0F4Z0E4"/>
<accession>A0A0F4Z0E4</accession>
<keyword evidence="4" id="KW-0809">Transit peptide</keyword>
<dbReference type="Pfam" id="PF01636">
    <property type="entry name" value="APH"/>
    <property type="match status" value="1"/>
</dbReference>
<dbReference type="OrthoDB" id="2831558at2759"/>
<evidence type="ECO:0000313" key="9">
    <source>
        <dbReference type="Proteomes" id="UP000053958"/>
    </source>
</evidence>
<dbReference type="RefSeq" id="XP_013330173.1">
    <property type="nucleotide sequence ID" value="XM_013474719.1"/>
</dbReference>
<dbReference type="PANTHER" id="PTHR36091">
    <property type="entry name" value="ALTERED INHERITANCE OF MITOCHONDRIA PROTEIN 9, MITOCHONDRIAL"/>
    <property type="match status" value="1"/>
</dbReference>